<dbReference type="Pfam" id="PF06420">
    <property type="entry name" value="Mgm101p"/>
    <property type="match status" value="1"/>
</dbReference>
<dbReference type="PANTHER" id="PTHR31404:SF0">
    <property type="entry name" value="MITOCHONDRIAL GENOME MAINTENANCE PROTEIN MGM101"/>
    <property type="match status" value="1"/>
</dbReference>
<evidence type="ECO:0000256" key="9">
    <source>
        <dbReference type="ARBA" id="ARBA00023271"/>
    </source>
</evidence>
<dbReference type="AlphaFoldDB" id="A0AAE8N846"/>
<evidence type="ECO:0000256" key="4">
    <source>
        <dbReference type="ARBA" id="ARBA00022763"/>
    </source>
</evidence>
<feature type="region of interest" description="Disordered" evidence="10">
    <location>
        <begin position="40"/>
        <end position="173"/>
    </location>
</feature>
<evidence type="ECO:0000256" key="3">
    <source>
        <dbReference type="ARBA" id="ARBA00013628"/>
    </source>
</evidence>
<dbReference type="InterPro" id="IPR009446">
    <property type="entry name" value="Mgm101"/>
</dbReference>
<keyword evidence="4" id="KW-0227">DNA damage</keyword>
<dbReference type="GO" id="GO:0036297">
    <property type="term" value="P:interstrand cross-link repair"/>
    <property type="evidence" value="ECO:0007669"/>
    <property type="project" value="TreeGrafter"/>
</dbReference>
<dbReference type="GO" id="GO:0000725">
    <property type="term" value="P:recombinational repair"/>
    <property type="evidence" value="ECO:0007669"/>
    <property type="project" value="TreeGrafter"/>
</dbReference>
<evidence type="ECO:0000313" key="11">
    <source>
        <dbReference type="EMBL" id="SPO07554.1"/>
    </source>
</evidence>
<dbReference type="Proteomes" id="UP001187682">
    <property type="component" value="Unassembled WGS sequence"/>
</dbReference>
<evidence type="ECO:0000256" key="7">
    <source>
        <dbReference type="ARBA" id="ARBA00023128"/>
    </source>
</evidence>
<accession>A0AAE8N846</accession>
<reference evidence="11" key="1">
    <citation type="submission" date="2018-03" db="EMBL/GenBank/DDBJ databases">
        <authorList>
            <person name="Guldener U."/>
        </authorList>
    </citation>
    <scope>NUCLEOTIDE SEQUENCE</scope>
</reference>
<name>A0AAE8N846_9PEZI</name>
<evidence type="ECO:0000256" key="6">
    <source>
        <dbReference type="ARBA" id="ARBA00023125"/>
    </source>
</evidence>
<feature type="compositionally biased region" description="Pro residues" evidence="10">
    <location>
        <begin position="88"/>
        <end position="103"/>
    </location>
</feature>
<evidence type="ECO:0000313" key="12">
    <source>
        <dbReference type="Proteomes" id="UP001187682"/>
    </source>
</evidence>
<gene>
    <name evidence="11" type="ORF">DNG_10249</name>
</gene>
<comment type="subcellular location">
    <subcellularLocation>
        <location evidence="1">Mitochondrion matrix</location>
        <location evidence="1">Mitochondrion nucleoid</location>
    </subcellularLocation>
</comment>
<evidence type="ECO:0000256" key="1">
    <source>
        <dbReference type="ARBA" id="ARBA00004436"/>
    </source>
</evidence>
<feature type="compositionally biased region" description="Low complexity" evidence="10">
    <location>
        <begin position="154"/>
        <end position="166"/>
    </location>
</feature>
<feature type="compositionally biased region" description="Polar residues" evidence="10">
    <location>
        <begin position="68"/>
        <end position="78"/>
    </location>
</feature>
<proteinExistence type="inferred from homology"/>
<evidence type="ECO:0000256" key="10">
    <source>
        <dbReference type="SAM" id="MobiDB-lite"/>
    </source>
</evidence>
<organism evidence="11 12">
    <name type="scientific">Cephalotrichum gorgonifer</name>
    <dbReference type="NCBI Taxonomy" id="2041049"/>
    <lineage>
        <taxon>Eukaryota</taxon>
        <taxon>Fungi</taxon>
        <taxon>Dikarya</taxon>
        <taxon>Ascomycota</taxon>
        <taxon>Pezizomycotina</taxon>
        <taxon>Sordariomycetes</taxon>
        <taxon>Hypocreomycetidae</taxon>
        <taxon>Microascales</taxon>
        <taxon>Microascaceae</taxon>
        <taxon>Cephalotrichum</taxon>
    </lineage>
</organism>
<keyword evidence="5" id="KW-0809">Transit peptide</keyword>
<protein>
    <recommendedName>
        <fullName evidence="3">Mitochondrial genome maintenance protein MGM101</fullName>
    </recommendedName>
</protein>
<keyword evidence="7" id="KW-0496">Mitochondrion</keyword>
<evidence type="ECO:0000256" key="2">
    <source>
        <dbReference type="ARBA" id="ARBA00007053"/>
    </source>
</evidence>
<dbReference type="GO" id="GO:0000262">
    <property type="term" value="C:mitochondrial chromosome"/>
    <property type="evidence" value="ECO:0007669"/>
    <property type="project" value="InterPro"/>
</dbReference>
<evidence type="ECO:0000256" key="5">
    <source>
        <dbReference type="ARBA" id="ARBA00022946"/>
    </source>
</evidence>
<comment type="caution">
    <text evidence="11">The sequence shown here is derived from an EMBL/GenBank/DDBJ whole genome shotgun (WGS) entry which is preliminary data.</text>
</comment>
<keyword evidence="8" id="KW-0234">DNA repair</keyword>
<keyword evidence="9" id="KW-1135">Mitochondrion nucleoid</keyword>
<dbReference type="PANTHER" id="PTHR31404">
    <property type="entry name" value="MITOCHONDRIAL GENOME MAINTENANCE PROTEIN MGM101"/>
    <property type="match status" value="1"/>
</dbReference>
<keyword evidence="6" id="KW-0238">DNA-binding</keyword>
<dbReference type="GO" id="GO:0003697">
    <property type="term" value="F:single-stranded DNA binding"/>
    <property type="evidence" value="ECO:0007669"/>
    <property type="project" value="InterPro"/>
</dbReference>
<keyword evidence="12" id="KW-1185">Reference proteome</keyword>
<evidence type="ECO:0000256" key="8">
    <source>
        <dbReference type="ARBA" id="ARBA00023204"/>
    </source>
</evidence>
<sequence length="350" mass="38763">MASLHTARLLTPRSASPLLRRLDRAPLRPCLQLSSPFSTAHTLQEPYRPAAKRVRIQSPPRRLIATSRPISNQVSSSPAVPKAETDWAPPPSKEPPAWTPPTTPQENRGKIVSPARRAPLAAREKKLPAKEATTPTPPPAQQRENQASERSYPVSSGASSVEGASGNHTPEQDVDWTQSYHGIASGAFPADVVKVLRRPLDPKIVEIKPDGIIYLPEIKYRETLFDAFGPGGWGMVPRGPLVVGDKVVTREWALVVLGRFVAQAQGENTYFNKEQIPRASEAAKSNALMRCCKDLGIASELWDKKFIRIFKATQAKEHWVEHVLNKKVVKVWLRNGDKLEYPFRAAKQPA</sequence>
<dbReference type="EMBL" id="ONZQ02000021">
    <property type="protein sequence ID" value="SPO07554.1"/>
    <property type="molecule type" value="Genomic_DNA"/>
</dbReference>
<comment type="similarity">
    <text evidence="2">Belongs to the MGM101 family.</text>
</comment>